<sequence length="1699" mass="180244">MESMRRGEASHSHHPHKVAINNLATDSNKQANTSSVSGSTLNNNKISFNNQQQTTLSSESKESNFEYDDNEWDVGGIGDLIIDLDNDIEQSSGSSVQQISSEISSSSSSIASLSSTSNSSLTNQNTHQKQQIQPKVSSSTSNVLNSLVASRPNKTAFASVSSKQQLPINTSASVISSKTQLSSPKQSQPSQLHPLSSNVPQSALIAQLNSNRQVGFVDANQKSISENMSSTPSGQGAGKAGTKISIDHQSLKMKIKRTKTGTKTSEAKHEIVKAEMQNGAISGADDSSSSTSSSGKSQRAPLTSSPAILTASSTTAATSANSAPQTTKRGCSGHRRDKTKEKTSHSQREKNEQLSQQQQSHNSSSSQNNDRTCSCSLDGQMNGSTQTPCSNGSCIRNRTMDTSNMPLVQRISSNSQSNSNSTNNSNSTSLAAGVIPTGIFAAGSITASAVQMVTSGMSNANAPGPPKDGKIATNLLHPTPVQLPTSLPSTTISNIQQQSSASTTSTTTTAASSALLKSTSISSSTIAPSLVNSSSNSSSSNTSNCEESTSPPPTKKIKLEPKEMVDVCVGTSVGTITEPDCLGPCEPGTSVTLEGIVWHETEGGVLVVNVTWRGKTYVGTLMDCTRHEWAPPRFCDSPTEELDSRTPKGRGKRGRSAAQQPSNDLSNFTETRSSVHSKLRNGGAKGRGGRTTTTSGTPASTTNTTTTTTATTTSTSTNSSSSNSGSNTNSNTPSTSPTSFLPPRPEKRKSKDESPSPVNGESETKSLINPLTGLNVQIPAKKVKTTAPCAISPVLLECPEQDCSKKYKHANGLKYHQSHAHGAGSMDEDSQQPPESPRGVPTNTPSPAPATPQPISQTNQLIQSSPPTTPLSISSSTTAQTLSTQEPSTPTPSSPLPASTTPSIPITTTITNTPMSTGLLTPVPLTPGTTQAQSLSHSVASGSITTGVAGPGLQQPQPILSANSSLCDSNLSPIPVSPQPQQLQQQSLINTGHVQTPTRTDVQGKIKTGVLRFGPGPDELNRLSNSTGVATPTTLSQSPLRAAPLSSMTRMAGAPSTPESNLQPSDYSSVNQSNVSSIPIGGSKSQKKRKEGSGIDYESSSSNRDDVQSPAYSDISDDSTPVVDTDLMDKTQASKHPESVKKINEGQPAPIGPLSGYNIFPYYPQQPYLPPDHQSINKPPSVQPSNPSAVQDYNKGKEPPLDLMTKPTSNPQDPLTLSKENSSASPQAPPSKFMGNYYPYNYIPPGYPSYNLDQNYGAVSMVADDSKISNQQQQPSSLKEERLKENPSPNEHSKMQPQLMPTKLKTETPVTKDSKQDPVGHSMHQQKDHSHSMGSYPMYARHGINVPPPQQPQHISREEELRRYYMTYPDQRRSSTSSNSSSTNLQLPHIKEEPPSPSPQSLQNTSTSDRGQPPQIGQVPPSPQQQMTQQQSQQHRSSSQKSSSQKSTSLLKDIKSEEKEMIKIKQEGQKPTMETQGPPPPPTSQYYIHPSYMGPGGPFGFDGGHPMYRNMIVPGTPYNPSPYHLQMARFHTPEDLSRNPNTKALDLLQHHATQYYQSHKIHELSERALKSPNSSAKVNVSSPNVPQQNSASTQGGIPPSNTGSSSLNLQPPPTSMPPGSGGISLGSQKGSEKPGSEPSIKDGPGGRSPPPQRHVHTHHHTHVGLGYPMYPAPYGAAAVLASQQAAAVVINPFPPGPTK</sequence>
<feature type="compositionally biased region" description="Low complexity" evidence="2">
    <location>
        <begin position="691"/>
        <end position="739"/>
    </location>
</feature>
<dbReference type="PROSITE" id="PS00028">
    <property type="entry name" value="ZINC_FINGER_C2H2_1"/>
    <property type="match status" value="1"/>
</dbReference>
<comment type="caution">
    <text evidence="4">The sequence shown here is derived from an EMBL/GenBank/DDBJ whole genome shotgun (WGS) entry which is preliminary data.</text>
</comment>
<dbReference type="PROSITE" id="PS50157">
    <property type="entry name" value="ZINC_FINGER_C2H2_2"/>
    <property type="match status" value="1"/>
</dbReference>
<keyword evidence="1" id="KW-0863">Zinc-finger</keyword>
<feature type="compositionally biased region" description="Polar residues" evidence="2">
    <location>
        <begin position="1206"/>
        <end position="1226"/>
    </location>
</feature>
<dbReference type="OrthoDB" id="5863628at2759"/>
<gene>
    <name evidence="4" type="primary">ZNF609</name>
    <name evidence="4" type="ORF">Bhyg_07778</name>
</gene>
<feature type="region of interest" description="Disordered" evidence="2">
    <location>
        <begin position="177"/>
        <end position="196"/>
    </location>
</feature>
<feature type="compositionally biased region" description="Basic and acidic residues" evidence="2">
    <location>
        <begin position="1"/>
        <end position="11"/>
    </location>
</feature>
<feature type="compositionally biased region" description="Basic and acidic residues" evidence="2">
    <location>
        <begin position="1135"/>
        <end position="1144"/>
    </location>
</feature>
<keyword evidence="1" id="KW-0862">Zinc</keyword>
<feature type="region of interest" description="Disordered" evidence="2">
    <location>
        <begin position="109"/>
        <end position="139"/>
    </location>
</feature>
<feature type="compositionally biased region" description="Low complexity" evidence="2">
    <location>
        <begin position="896"/>
        <end position="930"/>
    </location>
</feature>
<feature type="compositionally biased region" description="Polar residues" evidence="2">
    <location>
        <begin position="22"/>
        <end position="58"/>
    </location>
</feature>
<feature type="region of interest" description="Disordered" evidence="2">
    <location>
        <begin position="628"/>
        <end position="766"/>
    </location>
</feature>
<feature type="compositionally biased region" description="Low complexity" evidence="2">
    <location>
        <begin position="853"/>
        <end position="888"/>
    </location>
</feature>
<proteinExistence type="predicted"/>
<feature type="compositionally biased region" description="Low complexity" evidence="2">
    <location>
        <begin position="527"/>
        <end position="549"/>
    </location>
</feature>
<feature type="compositionally biased region" description="Polar residues" evidence="2">
    <location>
        <begin position="1022"/>
        <end position="1039"/>
    </location>
</feature>
<evidence type="ECO:0000313" key="5">
    <source>
        <dbReference type="Proteomes" id="UP001151699"/>
    </source>
</evidence>
<feature type="compositionally biased region" description="Polar residues" evidence="2">
    <location>
        <begin position="1571"/>
        <end position="1609"/>
    </location>
</feature>
<feature type="compositionally biased region" description="Low complexity" evidence="2">
    <location>
        <begin position="489"/>
        <end position="505"/>
    </location>
</feature>
<accession>A0A9Q0S319</accession>
<feature type="region of interest" description="Disordered" evidence="2">
    <location>
        <begin position="1369"/>
        <end position="1491"/>
    </location>
</feature>
<feature type="region of interest" description="Disordered" evidence="2">
    <location>
        <begin position="1012"/>
        <end position="1237"/>
    </location>
</feature>
<feature type="region of interest" description="Disordered" evidence="2">
    <location>
        <begin position="527"/>
        <end position="558"/>
    </location>
</feature>
<feature type="compositionally biased region" description="Polar residues" evidence="2">
    <location>
        <begin position="1057"/>
        <end position="1077"/>
    </location>
</feature>
<feature type="compositionally biased region" description="Low complexity" evidence="2">
    <location>
        <begin position="109"/>
        <end position="120"/>
    </location>
</feature>
<feature type="region of interest" description="Disordered" evidence="2">
    <location>
        <begin position="458"/>
        <end position="505"/>
    </location>
</feature>
<feature type="compositionally biased region" description="Basic residues" evidence="2">
    <location>
        <begin position="251"/>
        <end position="260"/>
    </location>
</feature>
<feature type="compositionally biased region" description="Polar residues" evidence="2">
    <location>
        <begin position="931"/>
        <end position="946"/>
    </location>
</feature>
<feature type="compositionally biased region" description="Basic and acidic residues" evidence="2">
    <location>
        <begin position="1304"/>
        <end position="1318"/>
    </location>
</feature>
<keyword evidence="5" id="KW-1185">Reference proteome</keyword>
<evidence type="ECO:0000256" key="2">
    <source>
        <dbReference type="SAM" id="MobiDB-lite"/>
    </source>
</evidence>
<feature type="compositionally biased region" description="Polar residues" evidence="2">
    <location>
        <begin position="225"/>
        <end position="234"/>
    </location>
</feature>
<feature type="compositionally biased region" description="Low complexity" evidence="2">
    <location>
        <begin position="1374"/>
        <end position="1384"/>
    </location>
</feature>
<feature type="compositionally biased region" description="Polar residues" evidence="2">
    <location>
        <begin position="121"/>
        <end position="135"/>
    </location>
</feature>
<evidence type="ECO:0000256" key="1">
    <source>
        <dbReference type="PROSITE-ProRule" id="PRU00042"/>
    </source>
</evidence>
<dbReference type="InterPro" id="IPR040010">
    <property type="entry name" value="ZN608/ZN609"/>
</dbReference>
<feature type="compositionally biased region" description="Basic and acidic residues" evidence="2">
    <location>
        <begin position="1452"/>
        <end position="1468"/>
    </location>
</feature>
<feature type="compositionally biased region" description="Low complexity" evidence="2">
    <location>
        <begin position="1424"/>
        <end position="1449"/>
    </location>
</feature>
<dbReference type="InterPro" id="IPR013087">
    <property type="entry name" value="Znf_C2H2_type"/>
</dbReference>
<dbReference type="GO" id="GO:0008270">
    <property type="term" value="F:zinc ion binding"/>
    <property type="evidence" value="ECO:0007669"/>
    <property type="project" value="UniProtKB-KW"/>
</dbReference>
<name>A0A9Q0S319_9DIPT</name>
<dbReference type="EMBL" id="WJQU01000002">
    <property type="protein sequence ID" value="KAJ6642824.1"/>
    <property type="molecule type" value="Genomic_DNA"/>
</dbReference>
<dbReference type="PANTHER" id="PTHR21564">
    <property type="entry name" value="BRAKELESS PROTEIN"/>
    <property type="match status" value="1"/>
</dbReference>
<dbReference type="Proteomes" id="UP001151699">
    <property type="component" value="Chromosome B"/>
</dbReference>
<keyword evidence="1" id="KW-0479">Metal-binding</keyword>
<organism evidence="4 5">
    <name type="scientific">Pseudolycoriella hygida</name>
    <dbReference type="NCBI Taxonomy" id="35572"/>
    <lineage>
        <taxon>Eukaryota</taxon>
        <taxon>Metazoa</taxon>
        <taxon>Ecdysozoa</taxon>
        <taxon>Arthropoda</taxon>
        <taxon>Hexapoda</taxon>
        <taxon>Insecta</taxon>
        <taxon>Pterygota</taxon>
        <taxon>Neoptera</taxon>
        <taxon>Endopterygota</taxon>
        <taxon>Diptera</taxon>
        <taxon>Nematocera</taxon>
        <taxon>Sciaroidea</taxon>
        <taxon>Sciaridae</taxon>
        <taxon>Pseudolycoriella</taxon>
    </lineage>
</organism>
<dbReference type="PANTHER" id="PTHR21564:SF5">
    <property type="entry name" value="SCRIBBLER, ISOFORM J"/>
    <property type="match status" value="1"/>
</dbReference>
<evidence type="ECO:0000259" key="3">
    <source>
        <dbReference type="PROSITE" id="PS50157"/>
    </source>
</evidence>
<feature type="compositionally biased region" description="Polar residues" evidence="2">
    <location>
        <begin position="1174"/>
        <end position="1191"/>
    </location>
</feature>
<feature type="region of interest" description="Disordered" evidence="2">
    <location>
        <begin position="1266"/>
        <end position="1355"/>
    </location>
</feature>
<dbReference type="GO" id="GO:0006357">
    <property type="term" value="P:regulation of transcription by RNA polymerase II"/>
    <property type="evidence" value="ECO:0007669"/>
    <property type="project" value="TreeGrafter"/>
</dbReference>
<feature type="region of interest" description="Disordered" evidence="2">
    <location>
        <begin position="1569"/>
        <end position="1663"/>
    </location>
</feature>
<feature type="compositionally biased region" description="Low complexity" evidence="2">
    <location>
        <begin position="353"/>
        <end position="369"/>
    </location>
</feature>
<evidence type="ECO:0000313" key="4">
    <source>
        <dbReference type="EMBL" id="KAJ6642824.1"/>
    </source>
</evidence>
<feature type="region of interest" description="Disordered" evidence="2">
    <location>
        <begin position="818"/>
        <end position="956"/>
    </location>
</feature>
<feature type="region of interest" description="Disordered" evidence="2">
    <location>
        <begin position="225"/>
        <end position="372"/>
    </location>
</feature>
<protein>
    <submittedName>
        <fullName evidence="4">Zinc finger protein</fullName>
    </submittedName>
</protein>
<feature type="compositionally biased region" description="Basic and acidic residues" evidence="2">
    <location>
        <begin position="338"/>
        <end position="352"/>
    </location>
</feature>
<feature type="compositionally biased region" description="Polar residues" evidence="2">
    <location>
        <begin position="657"/>
        <end position="676"/>
    </location>
</feature>
<feature type="compositionally biased region" description="Low complexity" evidence="2">
    <location>
        <begin position="1399"/>
        <end position="1408"/>
    </location>
</feature>
<dbReference type="GO" id="GO:0005634">
    <property type="term" value="C:nucleus"/>
    <property type="evidence" value="ECO:0007669"/>
    <property type="project" value="TreeGrafter"/>
</dbReference>
<feature type="compositionally biased region" description="Polar residues" evidence="2">
    <location>
        <begin position="1268"/>
        <end position="1277"/>
    </location>
</feature>
<feature type="region of interest" description="Disordered" evidence="2">
    <location>
        <begin position="1"/>
        <end position="70"/>
    </location>
</feature>
<feature type="compositionally biased region" description="Low complexity" evidence="2">
    <location>
        <begin position="282"/>
        <end position="327"/>
    </location>
</feature>
<feature type="domain" description="C2H2-type" evidence="3">
    <location>
        <begin position="796"/>
        <end position="821"/>
    </location>
</feature>
<reference evidence="4" key="1">
    <citation type="submission" date="2022-07" db="EMBL/GenBank/DDBJ databases">
        <authorList>
            <person name="Trinca V."/>
            <person name="Uliana J.V.C."/>
            <person name="Torres T.T."/>
            <person name="Ward R.J."/>
            <person name="Monesi N."/>
        </authorList>
    </citation>
    <scope>NUCLEOTIDE SEQUENCE</scope>
    <source>
        <strain evidence="4">HSMRA1968</strain>
        <tissue evidence="4">Whole embryos</tissue>
    </source>
</reference>
<feature type="compositionally biased region" description="Basic residues" evidence="2">
    <location>
        <begin position="1653"/>
        <end position="1662"/>
    </location>
</feature>
<feature type="compositionally biased region" description="Polar residues" evidence="2">
    <location>
        <begin position="756"/>
        <end position="766"/>
    </location>
</feature>